<dbReference type="InterPro" id="IPR050261">
    <property type="entry name" value="FrsA_esterase"/>
</dbReference>
<evidence type="ECO:0000259" key="3">
    <source>
        <dbReference type="Pfam" id="PF00561"/>
    </source>
</evidence>
<dbReference type="PANTHER" id="PTHR22946:SF9">
    <property type="entry name" value="POLYKETIDE TRANSFERASE AF380"/>
    <property type="match status" value="1"/>
</dbReference>
<name>A0AAU7AUV5_9ACTN</name>
<keyword evidence="1" id="KW-0378">Hydrolase</keyword>
<evidence type="ECO:0000256" key="1">
    <source>
        <dbReference type="ARBA" id="ARBA00022801"/>
    </source>
</evidence>
<proteinExistence type="inferred from homology"/>
<dbReference type="RefSeq" id="WP_354701786.1">
    <property type="nucleotide sequence ID" value="NZ_CP114014.1"/>
</dbReference>
<dbReference type="InterPro" id="IPR000073">
    <property type="entry name" value="AB_hydrolase_1"/>
</dbReference>
<organism evidence="4">
    <name type="scientific">Paraconexibacter sp. AEG42_29</name>
    <dbReference type="NCBI Taxonomy" id="2997339"/>
    <lineage>
        <taxon>Bacteria</taxon>
        <taxon>Bacillati</taxon>
        <taxon>Actinomycetota</taxon>
        <taxon>Thermoleophilia</taxon>
        <taxon>Solirubrobacterales</taxon>
        <taxon>Paraconexibacteraceae</taxon>
        <taxon>Paraconexibacter</taxon>
    </lineage>
</organism>
<dbReference type="Pfam" id="PF00561">
    <property type="entry name" value="Abhydrolase_1"/>
    <property type="match status" value="1"/>
</dbReference>
<accession>A0AAU7AUV5</accession>
<dbReference type="AlphaFoldDB" id="A0AAU7AUV5"/>
<dbReference type="PANTHER" id="PTHR22946">
    <property type="entry name" value="DIENELACTONE HYDROLASE DOMAIN-CONTAINING PROTEIN-RELATED"/>
    <property type="match status" value="1"/>
</dbReference>
<reference evidence="4" key="1">
    <citation type="submission" date="2022-12" db="EMBL/GenBank/DDBJ databases">
        <title>Paraconexibacter alkalitolerans sp. nov. and Baekduia alba sp. nov., isolated from soil and emended description of the genera Paraconexibacter (Chun et al., 2020) and Baekduia (An et al., 2020).</title>
        <authorList>
            <person name="Vieira S."/>
            <person name="Huber K.J."/>
            <person name="Geppert A."/>
            <person name="Wolf J."/>
            <person name="Neumann-Schaal M."/>
            <person name="Muesken M."/>
            <person name="Overmann J."/>
        </authorList>
    </citation>
    <scope>NUCLEOTIDE SEQUENCE</scope>
    <source>
        <strain evidence="4">AEG42_29</strain>
    </source>
</reference>
<feature type="domain" description="AB hydrolase-1" evidence="3">
    <location>
        <begin position="37"/>
        <end position="149"/>
    </location>
</feature>
<evidence type="ECO:0000313" key="4">
    <source>
        <dbReference type="EMBL" id="XAY05273.1"/>
    </source>
</evidence>
<gene>
    <name evidence="4" type="primary">aidA_2</name>
    <name evidence="4" type="ORF">DSM112329_02120</name>
</gene>
<dbReference type="SUPFAM" id="SSF53474">
    <property type="entry name" value="alpha/beta-Hydrolases"/>
    <property type="match status" value="1"/>
</dbReference>
<dbReference type="GO" id="GO:0052689">
    <property type="term" value="F:carboxylic ester hydrolase activity"/>
    <property type="evidence" value="ECO:0007669"/>
    <property type="project" value="UniProtKB-ARBA"/>
</dbReference>
<dbReference type="Gene3D" id="3.40.50.1820">
    <property type="entry name" value="alpha/beta hydrolase"/>
    <property type="match status" value="2"/>
</dbReference>
<comment type="similarity">
    <text evidence="2">Belongs to the AB hydrolase superfamily. FUS2 hydrolase family.</text>
</comment>
<protein>
    <submittedName>
        <fullName evidence="4">Quorum-quenching protein AidA</fullName>
    </submittedName>
</protein>
<dbReference type="InterPro" id="IPR029058">
    <property type="entry name" value="AB_hydrolase_fold"/>
</dbReference>
<evidence type="ECO:0000256" key="2">
    <source>
        <dbReference type="ARBA" id="ARBA00038115"/>
    </source>
</evidence>
<dbReference type="EMBL" id="CP114014">
    <property type="protein sequence ID" value="XAY05273.1"/>
    <property type="molecule type" value="Genomic_DNA"/>
</dbReference>
<sequence length="308" mass="31835">MRRDISVGSGGEQLAVWHYPGAGDALAGPGGRPCIAMAHGFGATRDSGLEAFAEAHVEAGADVLLFDYRHFGASSGEPRQLISPAAQRADYHAVIAHARSLDGVDPDRIVAWGVSLAGGHVLQVGAEDPRLAAVVALTPAPDGLAAMRVAIARDGMVAALRLTGAGLADLGASLRGRAPVTVPTAGPPGSTAVLTAPGAEERWRAVVGPTWENNVCARVLLQFGGYRPGRHAAKLTMPLLVQIADLDQTAPPAAAMVAARRGRAEVRHLPADHFDVYPGGPHHEAAVRQQVDFLRRHLGAPVAAASSA</sequence>
<dbReference type="KEGG" id="parq:DSM112329_02120"/>